<dbReference type="Gene3D" id="3.10.180.10">
    <property type="entry name" value="2,3-Dihydroxybiphenyl 1,2-Dioxygenase, domain 1"/>
    <property type="match status" value="2"/>
</dbReference>
<dbReference type="InterPro" id="IPR052164">
    <property type="entry name" value="Anthracycline_SecMetBiosynth"/>
</dbReference>
<feature type="domain" description="VOC" evidence="1">
    <location>
        <begin position="7"/>
        <end position="119"/>
    </location>
</feature>
<accession>A0ABV9C3N6</accession>
<evidence type="ECO:0000313" key="3">
    <source>
        <dbReference type="Proteomes" id="UP001595961"/>
    </source>
</evidence>
<dbReference type="PROSITE" id="PS51819">
    <property type="entry name" value="VOC"/>
    <property type="match status" value="1"/>
</dbReference>
<dbReference type="SUPFAM" id="SSF54593">
    <property type="entry name" value="Glyoxalase/Bleomycin resistance protein/Dihydroxybiphenyl dioxygenase"/>
    <property type="match status" value="2"/>
</dbReference>
<gene>
    <name evidence="2" type="ORF">ACFO5W_12645</name>
</gene>
<dbReference type="InterPro" id="IPR041581">
    <property type="entry name" value="Glyoxalase_6"/>
</dbReference>
<dbReference type="Proteomes" id="UP001595961">
    <property type="component" value="Unassembled WGS sequence"/>
</dbReference>
<sequence>MHAMSGKLVWVEHASADPVKARAFYEALFGWTSSAMEVAGSSYQVISNAGEGIGGYRTAQEQEPSNWGIYLSVADVDKSYAQALLAGAQPWMPPTDFPPVGRGATLLDPVGATVSIWRNAGDDRADADVPPGHWCWHELQASDPLKALAFYEGLFGLSHDDVPMSDGAYYVMKNGDNRRGGIMKSFIPGASSFWLPYVHVADVDASTAKAKSLAADICVPPTDIPGIGRFSVLRDPLGASLAVFLPLRQ</sequence>
<reference evidence="3" key="1">
    <citation type="journal article" date="2019" name="Int. J. Syst. Evol. Microbiol.">
        <title>The Global Catalogue of Microorganisms (GCM) 10K type strain sequencing project: providing services to taxonomists for standard genome sequencing and annotation.</title>
        <authorList>
            <consortium name="The Broad Institute Genomics Platform"/>
            <consortium name="The Broad Institute Genome Sequencing Center for Infectious Disease"/>
            <person name="Wu L."/>
            <person name="Ma J."/>
        </authorList>
    </citation>
    <scope>NUCLEOTIDE SEQUENCE [LARGE SCALE GENOMIC DNA]</scope>
    <source>
        <strain evidence="3">CCM 4481</strain>
    </source>
</reference>
<dbReference type="InterPro" id="IPR037523">
    <property type="entry name" value="VOC_core"/>
</dbReference>
<organism evidence="2 3">
    <name type="scientific">Dyella halodurans</name>
    <dbReference type="NCBI Taxonomy" id="1920171"/>
    <lineage>
        <taxon>Bacteria</taxon>
        <taxon>Pseudomonadati</taxon>
        <taxon>Pseudomonadota</taxon>
        <taxon>Gammaproteobacteria</taxon>
        <taxon>Lysobacterales</taxon>
        <taxon>Rhodanobacteraceae</taxon>
        <taxon>Dyella</taxon>
    </lineage>
</organism>
<dbReference type="PANTHER" id="PTHR33993">
    <property type="entry name" value="GLYOXALASE-RELATED"/>
    <property type="match status" value="1"/>
</dbReference>
<dbReference type="Pfam" id="PF18029">
    <property type="entry name" value="Glyoxalase_6"/>
    <property type="match status" value="1"/>
</dbReference>
<evidence type="ECO:0000313" key="2">
    <source>
        <dbReference type="EMBL" id="MFC4527485.1"/>
    </source>
</evidence>
<dbReference type="PANTHER" id="PTHR33993:SF14">
    <property type="entry name" value="GB|AAF24581.1"/>
    <property type="match status" value="1"/>
</dbReference>
<comment type="caution">
    <text evidence="2">The sequence shown here is derived from an EMBL/GenBank/DDBJ whole genome shotgun (WGS) entry which is preliminary data.</text>
</comment>
<keyword evidence="3" id="KW-1185">Reference proteome</keyword>
<evidence type="ECO:0000259" key="1">
    <source>
        <dbReference type="PROSITE" id="PS51819"/>
    </source>
</evidence>
<dbReference type="InterPro" id="IPR029068">
    <property type="entry name" value="Glyas_Bleomycin-R_OHBP_Dase"/>
</dbReference>
<dbReference type="CDD" id="cd07247">
    <property type="entry name" value="SgaA_N_like"/>
    <property type="match status" value="2"/>
</dbReference>
<dbReference type="EMBL" id="JBHSGA010000017">
    <property type="protein sequence ID" value="MFC4527485.1"/>
    <property type="molecule type" value="Genomic_DNA"/>
</dbReference>
<dbReference type="RefSeq" id="WP_266150163.1">
    <property type="nucleotide sequence ID" value="NZ_CP064028.1"/>
</dbReference>
<name>A0ABV9C3N6_9GAMM</name>
<proteinExistence type="predicted"/>
<protein>
    <submittedName>
        <fullName evidence="2">VOC family protein</fullName>
    </submittedName>
</protein>